<evidence type="ECO:0000313" key="1">
    <source>
        <dbReference type="EMBL" id="KAF4135749.1"/>
    </source>
</evidence>
<accession>A0A8S9U8X0</accession>
<name>A0A8S9U8X0_PHYIN</name>
<dbReference type="Proteomes" id="UP000704712">
    <property type="component" value="Unassembled WGS sequence"/>
</dbReference>
<evidence type="ECO:0000313" key="2">
    <source>
        <dbReference type="Proteomes" id="UP000704712"/>
    </source>
</evidence>
<dbReference type="AlphaFoldDB" id="A0A8S9U8X0"/>
<protein>
    <submittedName>
        <fullName evidence="1">Uncharacterized protein</fullName>
    </submittedName>
</protein>
<reference evidence="1" key="1">
    <citation type="submission" date="2020-03" db="EMBL/GenBank/DDBJ databases">
        <title>Hybrid Assembly of Korean Phytophthora infestans isolates.</title>
        <authorList>
            <person name="Prokchorchik M."/>
            <person name="Lee Y."/>
            <person name="Seo J."/>
            <person name="Cho J.-H."/>
            <person name="Park Y.-E."/>
            <person name="Jang D.-C."/>
            <person name="Im J.-S."/>
            <person name="Choi J.-G."/>
            <person name="Park H.-J."/>
            <person name="Lee G.-B."/>
            <person name="Lee Y.-G."/>
            <person name="Hong S.-Y."/>
            <person name="Cho K."/>
            <person name="Sohn K.H."/>
        </authorList>
    </citation>
    <scope>NUCLEOTIDE SEQUENCE</scope>
    <source>
        <strain evidence="1">KR_2_A2</strain>
    </source>
</reference>
<gene>
    <name evidence="1" type="ORF">GN958_ATG15073</name>
</gene>
<dbReference type="EMBL" id="JAACNO010002056">
    <property type="protein sequence ID" value="KAF4135749.1"/>
    <property type="molecule type" value="Genomic_DNA"/>
</dbReference>
<sequence length="222" mass="24718">MKGLKDGLLESVSKVEATRLDTVQDIISELEKRAIGAGTATYDGLHDAIRACLHDSGVGELVEKLSSRQESVVDAATEGNEGQLCHCWSGKFRRIPANFTIPDCSVRHVWVLWMCGNKSKQIPPLRRLDGRDMPNRKMQKRLSQLRFVVLKIEKDATSKELFPCSTAIDAATDVFIKCASSVAVDDITEHSRKRRHGQLSWATVGKLLRKKAKQQVVSSAYQ</sequence>
<proteinExistence type="predicted"/>
<comment type="caution">
    <text evidence="1">The sequence shown here is derived from an EMBL/GenBank/DDBJ whole genome shotgun (WGS) entry which is preliminary data.</text>
</comment>
<organism evidence="1 2">
    <name type="scientific">Phytophthora infestans</name>
    <name type="common">Potato late blight agent</name>
    <name type="synonym">Botrytis infestans</name>
    <dbReference type="NCBI Taxonomy" id="4787"/>
    <lineage>
        <taxon>Eukaryota</taxon>
        <taxon>Sar</taxon>
        <taxon>Stramenopiles</taxon>
        <taxon>Oomycota</taxon>
        <taxon>Peronosporomycetes</taxon>
        <taxon>Peronosporales</taxon>
        <taxon>Peronosporaceae</taxon>
        <taxon>Phytophthora</taxon>
    </lineage>
</organism>